<gene>
    <name evidence="1" type="ORF">GMARGA_LOCUS44091</name>
</gene>
<reference evidence="1 2" key="1">
    <citation type="submission" date="2021-06" db="EMBL/GenBank/DDBJ databases">
        <authorList>
            <person name="Kallberg Y."/>
            <person name="Tangrot J."/>
            <person name="Rosling A."/>
        </authorList>
    </citation>
    <scope>NUCLEOTIDE SEQUENCE [LARGE SCALE GENOMIC DNA]</scope>
    <source>
        <strain evidence="1 2">120-4 pot B 10/14</strain>
    </source>
</reference>
<dbReference type="Proteomes" id="UP000789901">
    <property type="component" value="Unassembled WGS sequence"/>
</dbReference>
<feature type="non-terminal residue" evidence="1">
    <location>
        <position position="1"/>
    </location>
</feature>
<sequence length="44" mass="4781">TYRLLHTDFRCVQIFSEVHDFILHAGSVSIPCGVNLPEPAPSGG</sequence>
<evidence type="ECO:0000313" key="2">
    <source>
        <dbReference type="Proteomes" id="UP000789901"/>
    </source>
</evidence>
<feature type="non-terminal residue" evidence="1">
    <location>
        <position position="44"/>
    </location>
</feature>
<comment type="caution">
    <text evidence="1">The sequence shown here is derived from an EMBL/GenBank/DDBJ whole genome shotgun (WGS) entry which is preliminary data.</text>
</comment>
<accession>A0ABN7XL51</accession>
<evidence type="ECO:0000313" key="1">
    <source>
        <dbReference type="EMBL" id="CAG8855270.1"/>
    </source>
</evidence>
<name>A0ABN7XL51_GIGMA</name>
<organism evidence="1 2">
    <name type="scientific">Gigaspora margarita</name>
    <dbReference type="NCBI Taxonomy" id="4874"/>
    <lineage>
        <taxon>Eukaryota</taxon>
        <taxon>Fungi</taxon>
        <taxon>Fungi incertae sedis</taxon>
        <taxon>Mucoromycota</taxon>
        <taxon>Glomeromycotina</taxon>
        <taxon>Glomeromycetes</taxon>
        <taxon>Diversisporales</taxon>
        <taxon>Gigasporaceae</taxon>
        <taxon>Gigaspora</taxon>
    </lineage>
</organism>
<dbReference type="EMBL" id="CAJVQB010147550">
    <property type="protein sequence ID" value="CAG8855270.1"/>
    <property type="molecule type" value="Genomic_DNA"/>
</dbReference>
<proteinExistence type="predicted"/>
<keyword evidence="2" id="KW-1185">Reference proteome</keyword>
<protein>
    <submittedName>
        <fullName evidence="1">29384_t:CDS:1</fullName>
    </submittedName>
</protein>